<dbReference type="Proteomes" id="UP001519295">
    <property type="component" value="Unassembled WGS sequence"/>
</dbReference>
<evidence type="ECO:0000313" key="2">
    <source>
        <dbReference type="EMBL" id="MBP2367268.1"/>
    </source>
</evidence>
<keyword evidence="3" id="KW-1185">Reference proteome</keyword>
<dbReference type="EMBL" id="JAGINU010000001">
    <property type="protein sequence ID" value="MBP2367268.1"/>
    <property type="molecule type" value="Genomic_DNA"/>
</dbReference>
<sequence>MSVRWKPDDIEEEARERPTTGRPFSGGHLMLVIFGLSRKERPLGLIALGCAVCGHPGPQSLVHRRTRFTLFFVPVLPLRSRLETRCPQCGTTRTITRTEARRLGADQTA</sequence>
<proteinExistence type="predicted"/>
<evidence type="ECO:0008006" key="4">
    <source>
        <dbReference type="Google" id="ProtNLM"/>
    </source>
</evidence>
<evidence type="ECO:0000256" key="1">
    <source>
        <dbReference type="SAM" id="MobiDB-lite"/>
    </source>
</evidence>
<name>A0ABS4VU70_9PSEU</name>
<evidence type="ECO:0000313" key="3">
    <source>
        <dbReference type="Proteomes" id="UP001519295"/>
    </source>
</evidence>
<feature type="region of interest" description="Disordered" evidence="1">
    <location>
        <begin position="1"/>
        <end position="25"/>
    </location>
</feature>
<feature type="compositionally biased region" description="Basic and acidic residues" evidence="1">
    <location>
        <begin position="1"/>
        <end position="19"/>
    </location>
</feature>
<gene>
    <name evidence="2" type="ORF">JOF36_002964</name>
</gene>
<dbReference type="RefSeq" id="WP_210027387.1">
    <property type="nucleotide sequence ID" value="NZ_JAGINU010000001.1"/>
</dbReference>
<comment type="caution">
    <text evidence="2">The sequence shown here is derived from an EMBL/GenBank/DDBJ whole genome shotgun (WGS) entry which is preliminary data.</text>
</comment>
<accession>A0ABS4VU70</accession>
<organism evidence="2 3">
    <name type="scientific">Pseudonocardia parietis</name>
    <dbReference type="NCBI Taxonomy" id="570936"/>
    <lineage>
        <taxon>Bacteria</taxon>
        <taxon>Bacillati</taxon>
        <taxon>Actinomycetota</taxon>
        <taxon>Actinomycetes</taxon>
        <taxon>Pseudonocardiales</taxon>
        <taxon>Pseudonocardiaceae</taxon>
        <taxon>Pseudonocardia</taxon>
    </lineage>
</organism>
<reference evidence="2 3" key="1">
    <citation type="submission" date="2021-03" db="EMBL/GenBank/DDBJ databases">
        <title>Sequencing the genomes of 1000 actinobacteria strains.</title>
        <authorList>
            <person name="Klenk H.-P."/>
        </authorList>
    </citation>
    <scope>NUCLEOTIDE SEQUENCE [LARGE SCALE GENOMIC DNA]</scope>
    <source>
        <strain evidence="2 3">DSM 45256</strain>
    </source>
</reference>
<protein>
    <recommendedName>
        <fullName evidence="4">Zinc ribbon family protein</fullName>
    </recommendedName>
</protein>